<dbReference type="InterPro" id="IPR013783">
    <property type="entry name" value="Ig-like_fold"/>
</dbReference>
<proteinExistence type="predicted"/>
<reference evidence="1" key="1">
    <citation type="journal article" date="2014" name="Front. Microbiol.">
        <title>High frequency of phylogenetically diverse reductive dehalogenase-homologous genes in deep subseafloor sedimentary metagenomes.</title>
        <authorList>
            <person name="Kawai M."/>
            <person name="Futagami T."/>
            <person name="Toyoda A."/>
            <person name="Takaki Y."/>
            <person name="Nishi S."/>
            <person name="Hori S."/>
            <person name="Arai W."/>
            <person name="Tsubouchi T."/>
            <person name="Morono Y."/>
            <person name="Uchiyama I."/>
            <person name="Ito T."/>
            <person name="Fujiyama A."/>
            <person name="Inagaki F."/>
            <person name="Takami H."/>
        </authorList>
    </citation>
    <scope>NUCLEOTIDE SEQUENCE</scope>
    <source>
        <strain evidence="1">Expedition CK06-06</strain>
    </source>
</reference>
<accession>X1RFT3</accession>
<evidence type="ECO:0000313" key="1">
    <source>
        <dbReference type="EMBL" id="GAI54449.1"/>
    </source>
</evidence>
<dbReference type="EMBL" id="BARV01040484">
    <property type="protein sequence ID" value="GAI54449.1"/>
    <property type="molecule type" value="Genomic_DNA"/>
</dbReference>
<comment type="caution">
    <text evidence="1">The sequence shown here is derived from an EMBL/GenBank/DDBJ whole genome shotgun (WGS) entry which is preliminary data.</text>
</comment>
<feature type="non-terminal residue" evidence="1">
    <location>
        <position position="1"/>
    </location>
</feature>
<dbReference type="AlphaFoldDB" id="X1RFT3"/>
<organism evidence="1">
    <name type="scientific">marine sediment metagenome</name>
    <dbReference type="NCBI Taxonomy" id="412755"/>
    <lineage>
        <taxon>unclassified sequences</taxon>
        <taxon>metagenomes</taxon>
        <taxon>ecological metagenomes</taxon>
    </lineage>
</organism>
<sequence length="56" mass="6174">AAVMNVGSYAENENVKLYVNDNIVDSKIITLNGREAEKVNFTYAFTTIGNTSMRVS</sequence>
<gene>
    <name evidence="1" type="ORF">S06H3_61663</name>
</gene>
<dbReference type="Gene3D" id="2.60.40.10">
    <property type="entry name" value="Immunoglobulins"/>
    <property type="match status" value="1"/>
</dbReference>
<name>X1RFT3_9ZZZZ</name>
<protein>
    <submittedName>
        <fullName evidence="1">Uncharacterized protein</fullName>
    </submittedName>
</protein>